<dbReference type="InterPro" id="IPR003115">
    <property type="entry name" value="ParB_N"/>
</dbReference>
<dbReference type="Pfam" id="PF02195">
    <property type="entry name" value="ParB_N"/>
    <property type="match status" value="1"/>
</dbReference>
<name>A0A415S9N7_MEDGN</name>
<evidence type="ECO:0000313" key="2">
    <source>
        <dbReference type="EMBL" id="RHM76113.1"/>
    </source>
</evidence>
<comment type="caution">
    <text evidence="2">The sequence shown here is derived from an EMBL/GenBank/DDBJ whole genome shotgun (WGS) entry which is preliminary data.</text>
</comment>
<dbReference type="PANTHER" id="PTHR33375">
    <property type="entry name" value="CHROMOSOME-PARTITIONING PROTEIN PARB-RELATED"/>
    <property type="match status" value="1"/>
</dbReference>
<dbReference type="GO" id="GO:0005694">
    <property type="term" value="C:chromosome"/>
    <property type="evidence" value="ECO:0007669"/>
    <property type="project" value="TreeGrafter"/>
</dbReference>
<protein>
    <recommendedName>
        <fullName evidence="1">ParB-like N-terminal domain-containing protein</fullName>
    </recommendedName>
</protein>
<reference evidence="2 3" key="1">
    <citation type="submission" date="2018-08" db="EMBL/GenBank/DDBJ databases">
        <title>A genome reference for cultivated species of the human gut microbiota.</title>
        <authorList>
            <person name="Zou Y."/>
            <person name="Xue W."/>
            <person name="Luo G."/>
        </authorList>
    </citation>
    <scope>NUCLEOTIDE SEQUENCE [LARGE SCALE GENOMIC DNA]</scope>
    <source>
        <strain evidence="2 3">AF33-12</strain>
    </source>
</reference>
<feature type="domain" description="ParB-like N-terminal" evidence="1">
    <location>
        <begin position="52"/>
        <end position="142"/>
    </location>
</feature>
<dbReference type="Gene3D" id="1.10.10.2830">
    <property type="match status" value="1"/>
</dbReference>
<dbReference type="PANTHER" id="PTHR33375:SF1">
    <property type="entry name" value="CHROMOSOME-PARTITIONING PROTEIN PARB-RELATED"/>
    <property type="match status" value="1"/>
</dbReference>
<dbReference type="CDD" id="cd16387">
    <property type="entry name" value="ParB_N_Srx"/>
    <property type="match status" value="1"/>
</dbReference>
<evidence type="ECO:0000313" key="3">
    <source>
        <dbReference type="Proteomes" id="UP000285610"/>
    </source>
</evidence>
<dbReference type="GO" id="GO:0007059">
    <property type="term" value="P:chromosome segregation"/>
    <property type="evidence" value="ECO:0007669"/>
    <property type="project" value="TreeGrafter"/>
</dbReference>
<dbReference type="Gene3D" id="3.90.1530.10">
    <property type="entry name" value="Conserved hypothetical protein from pyrococcus furiosus pfu- 392566-001, ParB domain"/>
    <property type="match status" value="1"/>
</dbReference>
<dbReference type="InterPro" id="IPR050336">
    <property type="entry name" value="Chromosome_partition/occlusion"/>
</dbReference>
<gene>
    <name evidence="2" type="ORF">DWZ50_08970</name>
</gene>
<dbReference type="AlphaFoldDB" id="A0A415S9N7"/>
<sequence length="347" mass="39700">MAKSLKNQSFKHKARLQRVASATTEMNREIDAEEISGTNVNELPDDLKESIIHVTDDQLVDDPSNISLYGEYEVEELSEIMKNRGFQGVILAYPVGDGKYMIEAGHRRRYAAKKAGFSTYPVLVTQTPETEFERVLRLTGANLHNRPELKPMQMANLAQTLYQAHKEELSYKREKGLLREDEITSLNELVALDLEMTVKNVEKYRRLLNLIPELQEIVDKPEYPWSYIAEASNLPVEKQKMLEKAILERERGGKKNGPTTWIKTLIKKLKNDQEIENIDGIKETDNSGARVRRKNGTKVVLKTAKELHEVLDKDALFKKEEIPDVISVLMGLKESIEAKIDILNQEK</sequence>
<dbReference type="EMBL" id="QRQE01000019">
    <property type="protein sequence ID" value="RHM76113.1"/>
    <property type="molecule type" value="Genomic_DNA"/>
</dbReference>
<dbReference type="Proteomes" id="UP000285610">
    <property type="component" value="Unassembled WGS sequence"/>
</dbReference>
<organism evidence="2 3">
    <name type="scientific">Mediterraneibacter gnavus</name>
    <name type="common">Ruminococcus gnavus</name>
    <dbReference type="NCBI Taxonomy" id="33038"/>
    <lineage>
        <taxon>Bacteria</taxon>
        <taxon>Bacillati</taxon>
        <taxon>Bacillota</taxon>
        <taxon>Clostridia</taxon>
        <taxon>Lachnospirales</taxon>
        <taxon>Lachnospiraceae</taxon>
        <taxon>Mediterraneibacter</taxon>
    </lineage>
</organism>
<evidence type="ECO:0000259" key="1">
    <source>
        <dbReference type="SMART" id="SM00470"/>
    </source>
</evidence>
<dbReference type="InterPro" id="IPR036086">
    <property type="entry name" value="ParB/Sulfiredoxin_sf"/>
</dbReference>
<dbReference type="SMART" id="SM00470">
    <property type="entry name" value="ParB"/>
    <property type="match status" value="1"/>
</dbReference>
<accession>A0A415S9N7</accession>
<proteinExistence type="predicted"/>
<dbReference type="RefSeq" id="WP_118444618.1">
    <property type="nucleotide sequence ID" value="NZ_JBCPGC010000040.1"/>
</dbReference>
<dbReference type="SUPFAM" id="SSF110849">
    <property type="entry name" value="ParB/Sulfiredoxin"/>
    <property type="match status" value="1"/>
</dbReference>